<dbReference type="Gene3D" id="2.120.10.30">
    <property type="entry name" value="TolB, C-terminal domain"/>
    <property type="match status" value="1"/>
</dbReference>
<proteinExistence type="predicted"/>
<dbReference type="PANTHER" id="PTHR19328">
    <property type="entry name" value="HEDGEHOG-INTERACTING PROTEIN"/>
    <property type="match status" value="1"/>
</dbReference>
<dbReference type="RefSeq" id="WP_152756611.1">
    <property type="nucleotide sequence ID" value="NZ_WHLY01000002.1"/>
</dbReference>
<name>A0A7C9BMR1_9BACT</name>
<sequence>MLSFHATFSQTLPSGFTTQTLATGISAPTCMAFAPDGRLFIGQQNGTIKVFKDGALLGTSFTQLSVDSNGERGLLGLTFDPNYATNGYVYVYYTRTGSPLRNRVSRLTSNPANLDVMLAGSESLVLQFDPLSATNHNGGSLKFGPDGKLYVAIGENAVTANAQNYDNYLGKLLRINSDGSAPTDNPFYASTPDGTPPTAASQRLWALGLRNPYSFAIAPATGTIFVNDVGGNQYEEINDATQGGQNFGWPTQEGPPQPGFSGPVYYYANNSQVVDSDSSGCSVLGGTFLNAPTSNYPAQYLGKYFFMDYCNGWFRYIDPAHIPANGSTLFAKGFGTGLVSMTAGPDGNLYYLHRGASSLNRFVYTPPTIESIASGNWNDPGTWSCACVPAYTDEVVVHTGHNVVVDGITAYAKNVALDGGQVQVANNGTLQLNH</sequence>
<accession>A0A7C9BMR1</accession>
<protein>
    <recommendedName>
        <fullName evidence="1">Glucose/Sorbosone dehydrogenase domain-containing protein</fullName>
    </recommendedName>
</protein>
<organism evidence="2 3">
    <name type="scientific">Salmonirosea aquatica</name>
    <dbReference type="NCBI Taxonomy" id="2654236"/>
    <lineage>
        <taxon>Bacteria</taxon>
        <taxon>Pseudomonadati</taxon>
        <taxon>Bacteroidota</taxon>
        <taxon>Cytophagia</taxon>
        <taxon>Cytophagales</taxon>
        <taxon>Spirosomataceae</taxon>
        <taxon>Salmonirosea</taxon>
    </lineage>
</organism>
<reference evidence="2 3" key="1">
    <citation type="submission" date="2019-10" db="EMBL/GenBank/DDBJ databases">
        <title>Draft Genome Sequence of Cytophagaceae sp. SJW1-29.</title>
        <authorList>
            <person name="Choi A."/>
        </authorList>
    </citation>
    <scope>NUCLEOTIDE SEQUENCE [LARGE SCALE GENOMIC DNA]</scope>
    <source>
        <strain evidence="2 3">SJW1-29</strain>
    </source>
</reference>
<dbReference type="PANTHER" id="PTHR19328:SF75">
    <property type="entry name" value="ALDOSE SUGAR DEHYDROGENASE YLII"/>
    <property type="match status" value="1"/>
</dbReference>
<dbReference type="EMBL" id="WHLY01000002">
    <property type="protein sequence ID" value="MPR32279.1"/>
    <property type="molecule type" value="Genomic_DNA"/>
</dbReference>
<dbReference type="SUPFAM" id="SSF50952">
    <property type="entry name" value="Soluble quinoprotein glucose dehydrogenase"/>
    <property type="match status" value="1"/>
</dbReference>
<evidence type="ECO:0000313" key="2">
    <source>
        <dbReference type="EMBL" id="MPR32279.1"/>
    </source>
</evidence>
<dbReference type="InterPro" id="IPR012938">
    <property type="entry name" value="Glc/Sorbosone_DH"/>
</dbReference>
<feature type="domain" description="Glucose/Sorbosone dehydrogenase" evidence="1">
    <location>
        <begin position="27"/>
        <end position="253"/>
    </location>
</feature>
<evidence type="ECO:0000259" key="1">
    <source>
        <dbReference type="Pfam" id="PF07995"/>
    </source>
</evidence>
<evidence type="ECO:0000313" key="3">
    <source>
        <dbReference type="Proteomes" id="UP000479293"/>
    </source>
</evidence>
<comment type="caution">
    <text evidence="2">The sequence shown here is derived from an EMBL/GenBank/DDBJ whole genome shotgun (WGS) entry which is preliminary data.</text>
</comment>
<dbReference type="InterPro" id="IPR011041">
    <property type="entry name" value="Quinoprot_gluc/sorb_DH_b-prop"/>
</dbReference>
<dbReference type="Proteomes" id="UP000479293">
    <property type="component" value="Unassembled WGS sequence"/>
</dbReference>
<keyword evidence="3" id="KW-1185">Reference proteome</keyword>
<gene>
    <name evidence="2" type="ORF">GBK04_02680</name>
</gene>
<dbReference type="InterPro" id="IPR011042">
    <property type="entry name" value="6-blade_b-propeller_TolB-like"/>
</dbReference>
<dbReference type="AlphaFoldDB" id="A0A7C9BMR1"/>
<dbReference type="Pfam" id="PF07995">
    <property type="entry name" value="GSDH"/>
    <property type="match status" value="1"/>
</dbReference>